<dbReference type="InterPro" id="IPR036721">
    <property type="entry name" value="RCK_C_sf"/>
</dbReference>
<dbReference type="PANTHER" id="PTHR32507">
    <property type="entry name" value="NA(+)/H(+) ANTIPORTER 1"/>
    <property type="match status" value="1"/>
</dbReference>
<keyword evidence="7 10" id="KW-1133">Transmembrane helix</keyword>
<evidence type="ECO:0000256" key="1">
    <source>
        <dbReference type="ARBA" id="ARBA00004651"/>
    </source>
</evidence>
<evidence type="ECO:0000256" key="6">
    <source>
        <dbReference type="ARBA" id="ARBA00022692"/>
    </source>
</evidence>
<evidence type="ECO:0000256" key="4">
    <source>
        <dbReference type="ARBA" id="ARBA00022475"/>
    </source>
</evidence>
<feature type="transmembrane region" description="Helical" evidence="10">
    <location>
        <begin position="34"/>
        <end position="53"/>
    </location>
</feature>
<evidence type="ECO:0000313" key="12">
    <source>
        <dbReference type="EMBL" id="MFB9896692.1"/>
    </source>
</evidence>
<feature type="transmembrane region" description="Helical" evidence="10">
    <location>
        <begin position="90"/>
        <end position="112"/>
    </location>
</feature>
<dbReference type="NCBIfam" id="NF003715">
    <property type="entry name" value="PRK05326.1-2"/>
    <property type="match status" value="1"/>
</dbReference>
<comment type="subcellular location">
    <subcellularLocation>
        <location evidence="1">Cell membrane</location>
        <topology evidence="1">Multi-pass membrane protein</topology>
    </subcellularLocation>
</comment>
<comment type="caution">
    <text evidence="12">The sequence shown here is derived from an EMBL/GenBank/DDBJ whole genome shotgun (WGS) entry which is preliminary data.</text>
</comment>
<gene>
    <name evidence="12" type="ORF">ACFFK8_02335</name>
</gene>
<dbReference type="InterPro" id="IPR006037">
    <property type="entry name" value="RCK_C"/>
</dbReference>
<dbReference type="SUPFAM" id="SSF116726">
    <property type="entry name" value="TrkA C-terminal domain-like"/>
    <property type="match status" value="1"/>
</dbReference>
<name>A0ABV5ZH45_9BACT</name>
<feature type="transmembrane region" description="Helical" evidence="10">
    <location>
        <begin position="124"/>
        <end position="146"/>
    </location>
</feature>
<evidence type="ECO:0000256" key="2">
    <source>
        <dbReference type="ARBA" id="ARBA00022448"/>
    </source>
</evidence>
<dbReference type="Gene3D" id="1.20.1530.20">
    <property type="match status" value="1"/>
</dbReference>
<keyword evidence="3" id="KW-0050">Antiport</keyword>
<dbReference type="Proteomes" id="UP001589688">
    <property type="component" value="Unassembled WGS sequence"/>
</dbReference>
<feature type="domain" description="RCK C-terminal" evidence="11">
    <location>
        <begin position="410"/>
        <end position="479"/>
    </location>
</feature>
<keyword evidence="5" id="KW-0633">Potassium transport</keyword>
<accession>A0ABV5ZH45</accession>
<feature type="transmembrane region" description="Helical" evidence="10">
    <location>
        <begin position="6"/>
        <end position="22"/>
    </location>
</feature>
<evidence type="ECO:0000256" key="9">
    <source>
        <dbReference type="ARBA" id="ARBA00023136"/>
    </source>
</evidence>
<evidence type="ECO:0000259" key="11">
    <source>
        <dbReference type="PROSITE" id="PS51202"/>
    </source>
</evidence>
<dbReference type="PROSITE" id="PS51202">
    <property type="entry name" value="RCK_C"/>
    <property type="match status" value="1"/>
</dbReference>
<keyword evidence="13" id="KW-1185">Reference proteome</keyword>
<keyword evidence="9 10" id="KW-0472">Membrane</keyword>
<dbReference type="PANTHER" id="PTHR32507:SF7">
    <property type="entry name" value="K(+)_H(+) ANTIPORTER NHAP2"/>
    <property type="match status" value="1"/>
</dbReference>
<dbReference type="NCBIfam" id="NF003716">
    <property type="entry name" value="PRK05326.1-3"/>
    <property type="match status" value="1"/>
</dbReference>
<keyword evidence="6 10" id="KW-0812">Transmembrane</keyword>
<organism evidence="12 13">
    <name type="scientific">Hallella seregens ATCC 51272</name>
    <dbReference type="NCBI Taxonomy" id="1336250"/>
    <lineage>
        <taxon>Bacteria</taxon>
        <taxon>Pseudomonadati</taxon>
        <taxon>Bacteroidota</taxon>
        <taxon>Bacteroidia</taxon>
        <taxon>Bacteroidales</taxon>
        <taxon>Prevotellaceae</taxon>
        <taxon>Hallella</taxon>
    </lineage>
</organism>
<evidence type="ECO:0000256" key="5">
    <source>
        <dbReference type="ARBA" id="ARBA00022538"/>
    </source>
</evidence>
<evidence type="ECO:0000256" key="7">
    <source>
        <dbReference type="ARBA" id="ARBA00022989"/>
    </source>
</evidence>
<feature type="transmembrane region" description="Helical" evidence="10">
    <location>
        <begin position="229"/>
        <end position="246"/>
    </location>
</feature>
<feature type="transmembrane region" description="Helical" evidence="10">
    <location>
        <begin position="343"/>
        <end position="363"/>
    </location>
</feature>
<feature type="transmembrane region" description="Helical" evidence="10">
    <location>
        <begin position="306"/>
        <end position="331"/>
    </location>
</feature>
<feature type="transmembrane region" description="Helical" evidence="10">
    <location>
        <begin position="375"/>
        <end position="395"/>
    </location>
</feature>
<protein>
    <submittedName>
        <fullName evidence="12">Potassium/proton antiporter</fullName>
    </submittedName>
</protein>
<evidence type="ECO:0000256" key="3">
    <source>
        <dbReference type="ARBA" id="ARBA00022449"/>
    </source>
</evidence>
<dbReference type="Pfam" id="PF00999">
    <property type="entry name" value="Na_H_Exchanger"/>
    <property type="match status" value="1"/>
</dbReference>
<dbReference type="RefSeq" id="WP_027952459.1">
    <property type="nucleotide sequence ID" value="NZ_JADU01000019.1"/>
</dbReference>
<sequence length="479" mass="52311">MAFTVENIIFLGSVLIFVSILISKTGYRFGVPTLLLFLFTGMAFGSEGLGIAFNQVADAQFIGMLSLSVILFTGGMDTKMHDVHPILAPGVLLASLGVVLTTALTGLFVFFLSRATGLDIHLSLVLSMLLAATMSSTDSASVFNLLRTQGIGLKHRLRPILELESGSNDPMAYMLTLALVEVAATGAEFSTLHLLGNLLVQFFLGGLLGWGLGRVCSWVVNRINLPNPSLYPVLLLSFILIIYTFTDMLHGNGYLAVYVAGLVVGNRRLSYRREMTTFMDGLTWLLQIVMFLTLGLLVNPSEVWQIAYIGLAIGLFMMLVSRPLSVFICLLPFRRLPVRAKLFLSWVGLRGAVPIIFATYPMMAGLEDGNLLFNIVFFITLLSLSLQGTTISWAARRLGLDCEQEKPASEFGIEIPEELGPQLNEQAVTPELLVRGEHLADVGFPEGHLVMLVKRGDSFIVPNGQLKLHVGDVLLTISK</sequence>
<dbReference type="EMBL" id="JBHLZF010000001">
    <property type="protein sequence ID" value="MFB9896692.1"/>
    <property type="molecule type" value="Genomic_DNA"/>
</dbReference>
<keyword evidence="5" id="KW-0630">Potassium</keyword>
<dbReference type="Pfam" id="PF02080">
    <property type="entry name" value="TrkA_C"/>
    <property type="match status" value="1"/>
</dbReference>
<evidence type="ECO:0000256" key="8">
    <source>
        <dbReference type="ARBA" id="ARBA00023065"/>
    </source>
</evidence>
<reference evidence="12 13" key="1">
    <citation type="submission" date="2024-09" db="EMBL/GenBank/DDBJ databases">
        <authorList>
            <person name="Sun Q."/>
            <person name="Mori K."/>
        </authorList>
    </citation>
    <scope>NUCLEOTIDE SEQUENCE [LARGE SCALE GENOMIC DNA]</scope>
    <source>
        <strain evidence="12 13">ATCC 51272</strain>
    </source>
</reference>
<dbReference type="InterPro" id="IPR038770">
    <property type="entry name" value="Na+/solute_symporter_sf"/>
</dbReference>
<feature type="transmembrane region" description="Helical" evidence="10">
    <location>
        <begin position="252"/>
        <end position="269"/>
    </location>
</feature>
<dbReference type="InterPro" id="IPR006153">
    <property type="entry name" value="Cation/H_exchanger_TM"/>
</dbReference>
<keyword evidence="4" id="KW-1003">Cell membrane</keyword>
<proteinExistence type="predicted"/>
<feature type="transmembrane region" description="Helical" evidence="10">
    <location>
        <begin position="59"/>
        <end position="78"/>
    </location>
</feature>
<feature type="transmembrane region" description="Helical" evidence="10">
    <location>
        <begin position="281"/>
        <end position="300"/>
    </location>
</feature>
<keyword evidence="2" id="KW-0813">Transport</keyword>
<dbReference type="Gene3D" id="3.30.70.1450">
    <property type="entry name" value="Regulator of K+ conductance, C-terminal domain"/>
    <property type="match status" value="1"/>
</dbReference>
<feature type="transmembrane region" description="Helical" evidence="10">
    <location>
        <begin position="198"/>
        <end position="217"/>
    </location>
</feature>
<evidence type="ECO:0000256" key="10">
    <source>
        <dbReference type="SAM" id="Phobius"/>
    </source>
</evidence>
<evidence type="ECO:0000313" key="13">
    <source>
        <dbReference type="Proteomes" id="UP001589688"/>
    </source>
</evidence>
<keyword evidence="8" id="KW-0406">Ion transport</keyword>